<dbReference type="EMBL" id="QFGA01000001">
    <property type="protein sequence ID" value="TEB08389.1"/>
    <property type="molecule type" value="Genomic_DNA"/>
</dbReference>
<evidence type="ECO:0000259" key="7">
    <source>
        <dbReference type="Pfam" id="PF00266"/>
    </source>
</evidence>
<dbReference type="Pfam" id="PF00266">
    <property type="entry name" value="Aminotran_5"/>
    <property type="match status" value="1"/>
</dbReference>
<evidence type="ECO:0000256" key="4">
    <source>
        <dbReference type="ARBA" id="ARBA00022898"/>
    </source>
</evidence>
<comment type="similarity">
    <text evidence="2">Belongs to the class-V pyridoxal-phosphate-dependent aminotransferase family. Csd subfamily.</text>
</comment>
<feature type="domain" description="Aminotransferase class V" evidence="7">
    <location>
        <begin position="2"/>
        <end position="363"/>
    </location>
</feature>
<organism evidence="8 9">
    <name type="scientific">Pelotomaculum schinkii</name>
    <dbReference type="NCBI Taxonomy" id="78350"/>
    <lineage>
        <taxon>Bacteria</taxon>
        <taxon>Bacillati</taxon>
        <taxon>Bacillota</taxon>
        <taxon>Clostridia</taxon>
        <taxon>Eubacteriales</taxon>
        <taxon>Desulfotomaculaceae</taxon>
        <taxon>Pelotomaculum</taxon>
    </lineage>
</organism>
<name>A0A4Y7RI10_9FIRM</name>
<dbReference type="Proteomes" id="UP000298324">
    <property type="component" value="Unassembled WGS sequence"/>
</dbReference>
<evidence type="ECO:0000313" key="9">
    <source>
        <dbReference type="Proteomes" id="UP000298324"/>
    </source>
</evidence>
<dbReference type="InterPro" id="IPR020578">
    <property type="entry name" value="Aminotrans_V_PyrdxlP_BS"/>
</dbReference>
<dbReference type="InterPro" id="IPR015422">
    <property type="entry name" value="PyrdxlP-dep_Trfase_small"/>
</dbReference>
<dbReference type="InterPro" id="IPR016454">
    <property type="entry name" value="Cysteine_dSase"/>
</dbReference>
<dbReference type="RefSeq" id="WP_190240015.1">
    <property type="nucleotide sequence ID" value="NZ_QFGA01000001.1"/>
</dbReference>
<comment type="caution">
    <text evidence="8">The sequence shown here is derived from an EMBL/GenBank/DDBJ whole genome shotgun (WGS) entry which is preliminary data.</text>
</comment>
<evidence type="ECO:0000256" key="3">
    <source>
        <dbReference type="ARBA" id="ARBA00012239"/>
    </source>
</evidence>
<evidence type="ECO:0000256" key="5">
    <source>
        <dbReference type="ARBA" id="ARBA00050776"/>
    </source>
</evidence>
<dbReference type="AlphaFoldDB" id="A0A4Y7RI10"/>
<protein>
    <recommendedName>
        <fullName evidence="3">cysteine desulfurase</fullName>
        <ecNumber evidence="3">2.8.1.7</ecNumber>
    </recommendedName>
</protein>
<dbReference type="NCBIfam" id="TIGR01977">
    <property type="entry name" value="am_tr_V_EF2568"/>
    <property type="match status" value="1"/>
</dbReference>
<dbReference type="InterPro" id="IPR015421">
    <property type="entry name" value="PyrdxlP-dep_Trfase_major"/>
</dbReference>
<gene>
    <name evidence="8" type="primary">csd_3</name>
    <name evidence="8" type="ORF">Psch_01952</name>
</gene>
<sequence length="375" mass="41899">MIYFDNASTSFPKPECVYKAINGCMTQYGANPGRSWHMMARQINQKLFETRQSIARLFSIDDPYRVVFSFNATEAIKIIYGGLLQTGDHVVVTSMEHKAMLRPLQEMERSGVSYTTVKCTRTGELDIDELRDAIKRNTKLIGMTGISNVTGTVMPIKEVGRICREKGIQFMVDASQAAGVLDIDVQAMNIDLLVASGHKSLYGMQGTGVLYVSPQAKIRPYVGRVPEEEINSWLFYERYEIGTLNAPGLVGLKAGVDFILSETPEKIRMHEQILTRRLIEGLQGIERIVLYGPLSEKKQVGILSLNIKEKTPQEVAELLDKRYKIGVRPGLHCATYAHETIGTGDMGSVRFSMGYFNTIEEVDLAIFALRNIAKS</sequence>
<proteinExistence type="inferred from homology"/>
<dbReference type="InterPro" id="IPR015424">
    <property type="entry name" value="PyrdxlP-dep_Trfase"/>
</dbReference>
<evidence type="ECO:0000313" key="8">
    <source>
        <dbReference type="EMBL" id="TEB08389.1"/>
    </source>
</evidence>
<dbReference type="PANTHER" id="PTHR43586:SF4">
    <property type="entry name" value="ISOPENICILLIN N EPIMERASE"/>
    <property type="match status" value="1"/>
</dbReference>
<evidence type="ECO:0000256" key="2">
    <source>
        <dbReference type="ARBA" id="ARBA00010447"/>
    </source>
</evidence>
<reference evidence="8 9" key="1">
    <citation type="journal article" date="2018" name="Environ. Microbiol.">
        <title>Novel energy conservation strategies and behaviour of Pelotomaculum schinkii driving syntrophic propionate catabolism.</title>
        <authorList>
            <person name="Hidalgo-Ahumada C.A.P."/>
            <person name="Nobu M.K."/>
            <person name="Narihiro T."/>
            <person name="Tamaki H."/>
            <person name="Liu W.T."/>
            <person name="Kamagata Y."/>
            <person name="Stams A.J.M."/>
            <person name="Imachi H."/>
            <person name="Sousa D.Z."/>
        </authorList>
    </citation>
    <scope>NUCLEOTIDE SEQUENCE [LARGE SCALE GENOMIC DNA]</scope>
    <source>
        <strain evidence="8 9">HH</strain>
    </source>
</reference>
<evidence type="ECO:0000256" key="6">
    <source>
        <dbReference type="RuleBase" id="RU004504"/>
    </source>
</evidence>
<comment type="cofactor">
    <cofactor evidence="1 6">
        <name>pyridoxal 5'-phosphate</name>
        <dbReference type="ChEBI" id="CHEBI:597326"/>
    </cofactor>
</comment>
<dbReference type="InterPro" id="IPR010969">
    <property type="entry name" value="Cys_dSase-rel_unknwn_funct"/>
</dbReference>
<dbReference type="SUPFAM" id="SSF53383">
    <property type="entry name" value="PLP-dependent transferases"/>
    <property type="match status" value="1"/>
</dbReference>
<dbReference type="PANTHER" id="PTHR43586">
    <property type="entry name" value="CYSTEINE DESULFURASE"/>
    <property type="match status" value="1"/>
</dbReference>
<evidence type="ECO:0000256" key="1">
    <source>
        <dbReference type="ARBA" id="ARBA00001933"/>
    </source>
</evidence>
<dbReference type="GO" id="GO:0031071">
    <property type="term" value="F:cysteine desulfurase activity"/>
    <property type="evidence" value="ECO:0007669"/>
    <property type="project" value="UniProtKB-EC"/>
</dbReference>
<accession>A0A4Y7RI10</accession>
<dbReference type="Gene3D" id="3.40.640.10">
    <property type="entry name" value="Type I PLP-dependent aspartate aminotransferase-like (Major domain)"/>
    <property type="match status" value="1"/>
</dbReference>
<dbReference type="InterPro" id="IPR000192">
    <property type="entry name" value="Aminotrans_V_dom"/>
</dbReference>
<dbReference type="Gene3D" id="3.90.1150.10">
    <property type="entry name" value="Aspartate Aminotransferase, domain 1"/>
    <property type="match status" value="1"/>
</dbReference>
<dbReference type="PIRSF" id="PIRSF005572">
    <property type="entry name" value="NifS"/>
    <property type="match status" value="1"/>
</dbReference>
<keyword evidence="4" id="KW-0663">Pyridoxal phosphate</keyword>
<dbReference type="EC" id="2.8.1.7" evidence="3"/>
<comment type="catalytic activity">
    <reaction evidence="5">
        <text>(sulfur carrier)-H + L-cysteine = (sulfur carrier)-SH + L-alanine</text>
        <dbReference type="Rhea" id="RHEA:43892"/>
        <dbReference type="Rhea" id="RHEA-COMP:14737"/>
        <dbReference type="Rhea" id="RHEA-COMP:14739"/>
        <dbReference type="ChEBI" id="CHEBI:29917"/>
        <dbReference type="ChEBI" id="CHEBI:35235"/>
        <dbReference type="ChEBI" id="CHEBI:57972"/>
        <dbReference type="ChEBI" id="CHEBI:64428"/>
        <dbReference type="EC" id="2.8.1.7"/>
    </reaction>
</comment>
<keyword evidence="8" id="KW-0808">Transferase</keyword>
<dbReference type="PROSITE" id="PS00595">
    <property type="entry name" value="AA_TRANSFER_CLASS_5"/>
    <property type="match status" value="1"/>
</dbReference>
<keyword evidence="9" id="KW-1185">Reference proteome</keyword>